<dbReference type="HOGENOM" id="CLU_888106_0_0_9"/>
<keyword evidence="2" id="KW-0418">Kinase</keyword>
<dbReference type="STRING" id="997350.HMPREF9129_0030"/>
<gene>
    <name evidence="2" type="primary">pfkB</name>
    <name evidence="2" type="ORF">HMPREF9129_0030</name>
</gene>
<feature type="domain" description="Carbohydrate kinase PfkB" evidence="1">
    <location>
        <begin position="46"/>
        <end position="237"/>
    </location>
</feature>
<keyword evidence="3" id="KW-1185">Reference proteome</keyword>
<evidence type="ECO:0000259" key="1">
    <source>
        <dbReference type="Pfam" id="PF00294"/>
    </source>
</evidence>
<evidence type="ECO:0000313" key="2">
    <source>
        <dbReference type="EMBL" id="EGY80846.1"/>
    </source>
</evidence>
<evidence type="ECO:0000313" key="3">
    <source>
        <dbReference type="Proteomes" id="UP000003422"/>
    </source>
</evidence>
<dbReference type="Pfam" id="PF00294">
    <property type="entry name" value="PfkB"/>
    <property type="match status" value="1"/>
</dbReference>
<dbReference type="GO" id="GO:0008662">
    <property type="term" value="F:1-phosphofructokinase activity"/>
    <property type="evidence" value="ECO:0007669"/>
    <property type="project" value="UniProtKB-EC"/>
</dbReference>
<dbReference type="AlphaFoldDB" id="G4D0V0"/>
<dbReference type="EC" id="2.7.1.56" evidence="2"/>
<dbReference type="EMBL" id="AGBB01000002">
    <property type="protein sequence ID" value="EGY80846.1"/>
    <property type="molecule type" value="Genomic_DNA"/>
</dbReference>
<dbReference type="Proteomes" id="UP000003422">
    <property type="component" value="Unassembled WGS sequence"/>
</dbReference>
<reference evidence="2 3" key="1">
    <citation type="submission" date="2011-06" db="EMBL/GenBank/DDBJ databases">
        <authorList>
            <person name="Muzny D."/>
            <person name="Qin X."/>
            <person name="Deng J."/>
            <person name="Jiang H."/>
            <person name="Liu Y."/>
            <person name="Qu J."/>
            <person name="Song X.-Z."/>
            <person name="Zhang L."/>
            <person name="Thornton R."/>
            <person name="Coyle M."/>
            <person name="Francisco L."/>
            <person name="Jackson L."/>
            <person name="Javaid M."/>
            <person name="Korchina V."/>
            <person name="Kovar C."/>
            <person name="Mata R."/>
            <person name="Mathew T."/>
            <person name="Ngo R."/>
            <person name="Nguyen L."/>
            <person name="Nguyen N."/>
            <person name="Okwuonu G."/>
            <person name="Ongeri F."/>
            <person name="Pham C."/>
            <person name="Simmons D."/>
            <person name="Wilczek-Boney K."/>
            <person name="Hale W."/>
            <person name="Jakkamsetti A."/>
            <person name="Pham P."/>
            <person name="Ruth R."/>
            <person name="San Lucas F."/>
            <person name="Warren J."/>
            <person name="Zhang J."/>
            <person name="Zhao Z."/>
            <person name="Zhou C."/>
            <person name="Zhu D."/>
            <person name="Lee S."/>
            <person name="Bess C."/>
            <person name="Blankenburg K."/>
            <person name="Forbes L."/>
            <person name="Fu Q."/>
            <person name="Gubbala S."/>
            <person name="Hirani K."/>
            <person name="Jayaseelan J.C."/>
            <person name="Lara F."/>
            <person name="Munidasa M."/>
            <person name="Palculict T."/>
            <person name="Patil S."/>
            <person name="Pu L.-L."/>
            <person name="Saada N."/>
            <person name="Tang L."/>
            <person name="Weissenberger G."/>
            <person name="Zhu Y."/>
            <person name="Hemphill L."/>
            <person name="Shang Y."/>
            <person name="Youmans B."/>
            <person name="Ayvaz T."/>
            <person name="Ross M."/>
            <person name="Santibanez J."/>
            <person name="Aqrawi P."/>
            <person name="Gross S."/>
            <person name="Joshi V."/>
            <person name="Fowler G."/>
            <person name="Nazareth L."/>
            <person name="Reid J."/>
            <person name="Worley K."/>
            <person name="Petrosino J."/>
            <person name="Highlander S."/>
            <person name="Gibbs R."/>
        </authorList>
    </citation>
    <scope>NUCLEOTIDE SEQUENCE [LARGE SCALE GENOMIC DNA]</scope>
    <source>
        <strain evidence="2 3">ATCC 29427</strain>
    </source>
</reference>
<dbReference type="Gene3D" id="3.40.1190.20">
    <property type="match status" value="1"/>
</dbReference>
<proteinExistence type="predicted"/>
<comment type="caution">
    <text evidence="2">The sequence shown here is derived from an EMBL/GenBank/DDBJ whole genome shotgun (WGS) entry which is preliminary data.</text>
</comment>
<dbReference type="PANTHER" id="PTHR46566">
    <property type="entry name" value="1-PHOSPHOFRUCTOKINASE-RELATED"/>
    <property type="match status" value="1"/>
</dbReference>
<keyword evidence="2" id="KW-0808">Transferase</keyword>
<dbReference type="eggNOG" id="COG1105">
    <property type="taxonomic scope" value="Bacteria"/>
</dbReference>
<dbReference type="PATRIC" id="fig|997350.3.peg.29"/>
<dbReference type="PANTHER" id="PTHR46566:SF1">
    <property type="entry name" value="1-PHOSPHOFRUCTOKINASE"/>
    <property type="match status" value="1"/>
</dbReference>
<dbReference type="InterPro" id="IPR029056">
    <property type="entry name" value="Ribokinase-like"/>
</dbReference>
<dbReference type="InterPro" id="IPR011611">
    <property type="entry name" value="PfkB_dom"/>
</dbReference>
<dbReference type="GO" id="GO:0005829">
    <property type="term" value="C:cytosol"/>
    <property type="evidence" value="ECO:0007669"/>
    <property type="project" value="TreeGrafter"/>
</dbReference>
<sequence length="311" mass="35299">MEADMILFCEFNPTLRKEYRVVDFEKNKVNTFSENFEYPTGEILDSMLLVDKLSANSTLLTYLGGKTGELFKNELNKRGIEPVIVHSKDESMEEILIRSRSLKTTIRGEYPVLTNDEEETLFSKFNELLQNANIVLIAAKGNPNIDSTLYKNFFNLCYKNGVRVLTAPNEIEDVIDVKPYLMVVDKEDLENYTKFVIKTQSQVVKASNIIFEKGVGVLVVNSQTGVMVNTKGASYRIDFSDLKYSVSKFDKNKLNAGIALGIERGYDFEMTLKLGIACAIIESVVKNREAEMADLKALMNDIHVYIIREEM</sequence>
<accession>G4D0V0</accession>
<dbReference type="SUPFAM" id="SSF53613">
    <property type="entry name" value="Ribokinase-like"/>
    <property type="match status" value="1"/>
</dbReference>
<name>G4D0V0_9FIRM</name>
<protein>
    <submittedName>
        <fullName evidence="2">Fructose-1-phosphate kinase</fullName>
        <ecNumber evidence="2">2.7.1.56</ecNumber>
    </submittedName>
</protein>
<organism evidence="2 3">
    <name type="scientific">Peptoniphilus indolicus ATCC 29427</name>
    <dbReference type="NCBI Taxonomy" id="997350"/>
    <lineage>
        <taxon>Bacteria</taxon>
        <taxon>Bacillati</taxon>
        <taxon>Bacillota</taxon>
        <taxon>Tissierellia</taxon>
        <taxon>Tissierellales</taxon>
        <taxon>Peptoniphilaceae</taxon>
        <taxon>Peptoniphilus</taxon>
    </lineage>
</organism>